<dbReference type="Proteomes" id="UP000009375">
    <property type="component" value="Unassembled WGS sequence"/>
</dbReference>
<dbReference type="SUPFAM" id="SSF50447">
    <property type="entry name" value="Translation proteins"/>
    <property type="match status" value="1"/>
</dbReference>
<accession>D2EEJ0</accession>
<dbReference type="GO" id="GO:0005840">
    <property type="term" value="C:ribosome"/>
    <property type="evidence" value="ECO:0007669"/>
    <property type="project" value="UniProtKB-KW"/>
</dbReference>
<dbReference type="InterPro" id="IPR038661">
    <property type="entry name" value="Ribosomal_eL33_sf"/>
</dbReference>
<evidence type="ECO:0000256" key="4">
    <source>
        <dbReference type="ARBA" id="ARBA00035543"/>
    </source>
</evidence>
<dbReference type="AlphaFoldDB" id="D2EEJ0"/>
<evidence type="ECO:0000256" key="2">
    <source>
        <dbReference type="ARBA" id="ARBA00022980"/>
    </source>
</evidence>
<dbReference type="GO" id="GO:1990904">
    <property type="term" value="C:ribonucleoprotein complex"/>
    <property type="evidence" value="ECO:0007669"/>
    <property type="project" value="UniProtKB-KW"/>
</dbReference>
<dbReference type="EMBL" id="GG730040">
    <property type="protein sequence ID" value="EEZ93208.1"/>
    <property type="molecule type" value="Genomic_DNA"/>
</dbReference>
<dbReference type="GO" id="GO:0006412">
    <property type="term" value="P:translation"/>
    <property type="evidence" value="ECO:0007669"/>
    <property type="project" value="InterPro"/>
</dbReference>
<comment type="similarity">
    <text evidence="1">Belongs to the eukaryotic ribosomal protein eL33 family.</text>
</comment>
<evidence type="ECO:0000256" key="1">
    <source>
        <dbReference type="ARBA" id="ARBA00009269"/>
    </source>
</evidence>
<dbReference type="InterPro" id="IPR001780">
    <property type="entry name" value="Ribosomal_eL33"/>
</dbReference>
<proteinExistence type="inferred from homology"/>
<sequence>MAKVLSYRRGRKTQKVNQAIASIEKVNSREEAKKFIGKKVEIAFSKSSIKGVIVRAHGD</sequence>
<gene>
    <name evidence="5" type="ORF">BJBARM4_0135</name>
</gene>
<keyword evidence="3" id="KW-0687">Ribonucleoprotein</keyword>
<name>D2EEJ0_PARA4</name>
<evidence type="ECO:0000313" key="5">
    <source>
        <dbReference type="EMBL" id="EEZ93208.1"/>
    </source>
</evidence>
<keyword evidence="2" id="KW-0689">Ribosomal protein</keyword>
<evidence type="ECO:0000313" key="6">
    <source>
        <dbReference type="Proteomes" id="UP000009375"/>
    </source>
</evidence>
<protein>
    <recommendedName>
        <fullName evidence="4">50S ribosomal protein L35Ae</fullName>
    </recommendedName>
</protein>
<organism evidence="5 6">
    <name type="scientific">Candidatus Parvarchaeum acidiphilum ARMAN-4</name>
    <dbReference type="NCBI Taxonomy" id="662760"/>
    <lineage>
        <taxon>Archaea</taxon>
        <taxon>Candidatus Parvarchaeota</taxon>
        <taxon>Candidatus Parvarchaeum</taxon>
    </lineage>
</organism>
<dbReference type="GO" id="GO:0003735">
    <property type="term" value="F:structural constituent of ribosome"/>
    <property type="evidence" value="ECO:0007669"/>
    <property type="project" value="InterPro"/>
</dbReference>
<evidence type="ECO:0000256" key="3">
    <source>
        <dbReference type="ARBA" id="ARBA00023274"/>
    </source>
</evidence>
<dbReference type="Gene3D" id="2.40.10.190">
    <property type="entry name" value="translation elongation factor selb, chain A, domain 4"/>
    <property type="match status" value="1"/>
</dbReference>
<reference evidence="5 6" key="1">
    <citation type="journal article" date="2010" name="Proc. Natl. Acad. Sci. U.S.A.">
        <title>Enigmatic, ultrasmall, uncultivated Archaea.</title>
        <authorList>
            <person name="Baker B.J."/>
            <person name="Comolli L.R."/>
            <person name="Dick G.J."/>
            <person name="Hauser L.J."/>
            <person name="Hyatt D."/>
            <person name="Dill B.D."/>
            <person name="Land M.L."/>
            <person name="Verberkmoes N.C."/>
            <person name="Hettich R.L."/>
            <person name="Banfield J.F."/>
        </authorList>
    </citation>
    <scope>NUCLEOTIDE SEQUENCE [LARGE SCALE GENOMIC DNA]</scope>
</reference>
<dbReference type="InterPro" id="IPR009000">
    <property type="entry name" value="Transl_B-barrel_sf"/>
</dbReference>
<dbReference type="Pfam" id="PF01247">
    <property type="entry name" value="Ribosomal_L35Ae"/>
    <property type="match status" value="1"/>
</dbReference>